<dbReference type="SMART" id="SM01230">
    <property type="entry name" value="Gln-synt_C"/>
    <property type="match status" value="1"/>
</dbReference>
<dbReference type="PANTHER" id="PTHR43785:SF3">
    <property type="entry name" value="GS CATALYTIC DOMAIN-CONTAINING PROTEIN"/>
    <property type="match status" value="1"/>
</dbReference>
<evidence type="ECO:0000256" key="2">
    <source>
        <dbReference type="ARBA" id="ARBA00003117"/>
    </source>
</evidence>
<evidence type="ECO:0000256" key="11">
    <source>
        <dbReference type="SAM" id="MobiDB-lite"/>
    </source>
</evidence>
<dbReference type="InterPro" id="IPR008147">
    <property type="entry name" value="Gln_synt_N"/>
</dbReference>
<comment type="cofactor">
    <cofactor evidence="1">
        <name>Mg(2+)</name>
        <dbReference type="ChEBI" id="CHEBI:18420"/>
    </cofactor>
</comment>
<feature type="domain" description="GS beta-grasp" evidence="12">
    <location>
        <begin position="39"/>
        <end position="133"/>
    </location>
</feature>
<dbReference type="Pfam" id="PF00120">
    <property type="entry name" value="Gln-synt_C"/>
    <property type="match status" value="1"/>
</dbReference>
<dbReference type="InterPro" id="IPR036651">
    <property type="entry name" value="Gln_synt_N_sf"/>
</dbReference>
<evidence type="ECO:0000313" key="14">
    <source>
        <dbReference type="EMBL" id="MBB6211745.1"/>
    </source>
</evidence>
<evidence type="ECO:0000256" key="4">
    <source>
        <dbReference type="ARBA" id="ARBA00022598"/>
    </source>
</evidence>
<dbReference type="PROSITE" id="PS00181">
    <property type="entry name" value="GLNA_ATP"/>
    <property type="match status" value="1"/>
</dbReference>
<evidence type="ECO:0000256" key="9">
    <source>
        <dbReference type="PROSITE-ProRule" id="PRU01330"/>
    </source>
</evidence>
<evidence type="ECO:0000256" key="6">
    <source>
        <dbReference type="ARBA" id="ARBA00022840"/>
    </source>
</evidence>
<keyword evidence="4 14" id="KW-0436">Ligase</keyword>
<evidence type="ECO:0000256" key="5">
    <source>
        <dbReference type="ARBA" id="ARBA00022741"/>
    </source>
</evidence>
<dbReference type="InterPro" id="IPR027303">
    <property type="entry name" value="Gln_synth_gly_rich_site"/>
</dbReference>
<dbReference type="PANTHER" id="PTHR43785">
    <property type="entry name" value="GAMMA-GLUTAMYLPUTRESCINE SYNTHETASE"/>
    <property type="match status" value="1"/>
</dbReference>
<accession>A0A7W9ZIA9</accession>
<evidence type="ECO:0000256" key="3">
    <source>
        <dbReference type="ARBA" id="ARBA00009897"/>
    </source>
</evidence>
<dbReference type="InterPro" id="IPR008146">
    <property type="entry name" value="Gln_synth_cat_dom"/>
</dbReference>
<sequence length="474" mass="53123">MSASKAGTTGDTTGIPASVEPETPGVQTTEDLIAWIQARGITEIECLVPDMAGVPRGKILPAHKFISGLRDRGLRLPESLFIQTITGDYPEEDVMDDVDQDMYLRPDPATVRVVPWYNEPTAQVINDCFYRDGSPVDMAPRQVLRRVLRLYEEKNWKPVIAPELEFYLVKINTDPDYPLEPPVGRSGRPEIGRQAFGIDAVNEFDPLFEDVYDYAEAQGLDVDTLHHESGAAQMEINFEHGDPLSLADQVFLFKRTVHQTALRHNVYATFMAKPLQGQPGSAMHIHQSVVDAVTGKSLFITDDGIESDLFRWHIGGLQKYLPQAMLLLAPHVNSYRRLVKNFSAPINMHWGRDNRTVGLRVPNSDARNTRIENRLSGADANPYLAIAASLLCGYLGMIDRHDPSKPISGSGYTKAHALPKHLPDAIEKFQQSKRLHDLFGETFCSAFAAVKWAEWDAYQDVISSWEREFLLLNV</sequence>
<reference evidence="14 15" key="1">
    <citation type="submission" date="2020-08" db="EMBL/GenBank/DDBJ databases">
        <title>Genomic Encyclopedia of Type Strains, Phase IV (KMG-IV): sequencing the most valuable type-strain genomes for metagenomic binning, comparative biology and taxonomic classification.</title>
        <authorList>
            <person name="Goeker M."/>
        </authorList>
    </citation>
    <scope>NUCLEOTIDE SEQUENCE [LARGE SCALE GENOMIC DNA]</scope>
    <source>
        <strain evidence="14 15">DSM 11590</strain>
    </source>
</reference>
<dbReference type="GO" id="GO:0006542">
    <property type="term" value="P:glutamine biosynthetic process"/>
    <property type="evidence" value="ECO:0007669"/>
    <property type="project" value="InterPro"/>
</dbReference>
<dbReference type="EC" id="6.3.1.2" evidence="14"/>
<dbReference type="GO" id="GO:0006598">
    <property type="term" value="P:polyamine catabolic process"/>
    <property type="evidence" value="ECO:0007669"/>
    <property type="project" value="TreeGrafter"/>
</dbReference>
<comment type="caution">
    <text evidence="14">The sequence shown here is derived from an EMBL/GenBank/DDBJ whole genome shotgun (WGS) entry which is preliminary data.</text>
</comment>
<dbReference type="PROSITE" id="PS51987">
    <property type="entry name" value="GS_CATALYTIC"/>
    <property type="match status" value="1"/>
</dbReference>
<evidence type="ECO:0000259" key="13">
    <source>
        <dbReference type="PROSITE" id="PS51987"/>
    </source>
</evidence>
<dbReference type="Gene3D" id="3.30.590.10">
    <property type="entry name" value="Glutamine synthetase/guanido kinase, catalytic domain"/>
    <property type="match status" value="1"/>
</dbReference>
<evidence type="ECO:0000256" key="1">
    <source>
        <dbReference type="ARBA" id="ARBA00001946"/>
    </source>
</evidence>
<dbReference type="PROSITE" id="PS51986">
    <property type="entry name" value="GS_BETA_GRASP"/>
    <property type="match status" value="1"/>
</dbReference>
<dbReference type="Proteomes" id="UP000544872">
    <property type="component" value="Unassembled WGS sequence"/>
</dbReference>
<evidence type="ECO:0000256" key="8">
    <source>
        <dbReference type="ARBA" id="ARBA00023231"/>
    </source>
</evidence>
<evidence type="ECO:0000256" key="10">
    <source>
        <dbReference type="RuleBase" id="RU000384"/>
    </source>
</evidence>
<keyword evidence="15" id="KW-1185">Reference proteome</keyword>
<evidence type="ECO:0000313" key="15">
    <source>
        <dbReference type="Proteomes" id="UP000544872"/>
    </source>
</evidence>
<feature type="region of interest" description="Disordered" evidence="11">
    <location>
        <begin position="1"/>
        <end position="26"/>
    </location>
</feature>
<dbReference type="InterPro" id="IPR014746">
    <property type="entry name" value="Gln_synth/guanido_kin_cat_dom"/>
</dbReference>
<keyword evidence="8" id="KW-0535">Nitrogen fixation</keyword>
<keyword evidence="6" id="KW-0067">ATP-binding</keyword>
<dbReference type="SUPFAM" id="SSF54368">
    <property type="entry name" value="Glutamine synthetase, N-terminal domain"/>
    <property type="match status" value="1"/>
</dbReference>
<dbReference type="GO" id="GO:0005524">
    <property type="term" value="F:ATP binding"/>
    <property type="evidence" value="ECO:0007669"/>
    <property type="project" value="UniProtKB-KW"/>
</dbReference>
<dbReference type="GO" id="GO:0004356">
    <property type="term" value="F:glutamine synthetase activity"/>
    <property type="evidence" value="ECO:0007669"/>
    <property type="project" value="UniProtKB-EC"/>
</dbReference>
<protein>
    <submittedName>
        <fullName evidence="14">Glutamine synthetase</fullName>
        <ecNumber evidence="14">6.3.1.2</ecNumber>
    </submittedName>
</protein>
<dbReference type="EMBL" id="JACIIX010000013">
    <property type="protein sequence ID" value="MBB6211745.1"/>
    <property type="molecule type" value="Genomic_DNA"/>
</dbReference>
<keyword evidence="7" id="KW-0460">Magnesium</keyword>
<comment type="similarity">
    <text evidence="3 9 10">Belongs to the glutamine synthetase family.</text>
</comment>
<dbReference type="AlphaFoldDB" id="A0A7W9ZIA9"/>
<dbReference type="RefSeq" id="WP_221443551.1">
    <property type="nucleotide sequence ID" value="NZ_JACIIX010000013.1"/>
</dbReference>
<dbReference type="SUPFAM" id="SSF55931">
    <property type="entry name" value="Glutamine synthetase/guanido kinase"/>
    <property type="match status" value="1"/>
</dbReference>
<name>A0A7W9ZIA9_NOVIT</name>
<organism evidence="14 15">
    <name type="scientific">Novispirillum itersonii</name>
    <name type="common">Aquaspirillum itersonii</name>
    <dbReference type="NCBI Taxonomy" id="189"/>
    <lineage>
        <taxon>Bacteria</taxon>
        <taxon>Pseudomonadati</taxon>
        <taxon>Pseudomonadota</taxon>
        <taxon>Alphaproteobacteria</taxon>
        <taxon>Rhodospirillales</taxon>
        <taxon>Novispirillaceae</taxon>
        <taxon>Novispirillum</taxon>
    </lineage>
</organism>
<dbReference type="FunFam" id="3.30.590.10:FF:000005">
    <property type="entry name" value="Probable glutamine synthetase"/>
    <property type="match status" value="1"/>
</dbReference>
<feature type="domain" description="GS catalytic" evidence="13">
    <location>
        <begin position="140"/>
        <end position="474"/>
    </location>
</feature>
<gene>
    <name evidence="14" type="ORF">FHS48_003188</name>
</gene>
<dbReference type="Gene3D" id="3.10.20.70">
    <property type="entry name" value="Glutamine synthetase, N-terminal domain"/>
    <property type="match status" value="1"/>
</dbReference>
<comment type="function">
    <text evidence="2">Catalyzes the ATP-dependent biosynthesis of glutamine from glutamate and ammonia.</text>
</comment>
<proteinExistence type="inferred from homology"/>
<keyword evidence="5" id="KW-0547">Nucleotide-binding</keyword>
<evidence type="ECO:0000256" key="7">
    <source>
        <dbReference type="ARBA" id="ARBA00022842"/>
    </source>
</evidence>
<evidence type="ECO:0000259" key="12">
    <source>
        <dbReference type="PROSITE" id="PS51986"/>
    </source>
</evidence>
<feature type="compositionally biased region" description="Polar residues" evidence="11">
    <location>
        <begin position="1"/>
        <end position="12"/>
    </location>
</feature>